<evidence type="ECO:0000256" key="3">
    <source>
        <dbReference type="ARBA" id="ARBA00023163"/>
    </source>
</evidence>
<dbReference type="OrthoDB" id="9791143at2"/>
<dbReference type="EMBL" id="CP019698">
    <property type="protein sequence ID" value="AQS58037.1"/>
    <property type="molecule type" value="Genomic_DNA"/>
</dbReference>
<evidence type="ECO:0000313" key="6">
    <source>
        <dbReference type="Proteomes" id="UP000189464"/>
    </source>
</evidence>
<feature type="domain" description="HTH hxlR-type" evidence="4">
    <location>
        <begin position="11"/>
        <end position="109"/>
    </location>
</feature>
<dbReference type="PANTHER" id="PTHR33204">
    <property type="entry name" value="TRANSCRIPTIONAL REGULATOR, MARR FAMILY"/>
    <property type="match status" value="1"/>
</dbReference>
<dbReference type="STRING" id="1833852.B0537_02330"/>
<reference evidence="5 6" key="1">
    <citation type="journal article" date="2016" name="Int. J. Syst. Evol. Microbiol.">
        <title>Desulfotomaculum ferrireducens sp. nov., a moderately thermophilic sulfate-reducing and dissimilatory Fe(III)-reducing bacterium isolated from compost.</title>
        <authorList>
            <person name="Yang G."/>
            <person name="Guo J."/>
            <person name="Zhuang L."/>
            <person name="Yuan Y."/>
            <person name="Zhou S."/>
        </authorList>
    </citation>
    <scope>NUCLEOTIDE SEQUENCE [LARGE SCALE GENOMIC DNA]</scope>
    <source>
        <strain evidence="5 6">GSS09</strain>
    </source>
</reference>
<proteinExistence type="predicted"/>
<dbReference type="InterPro" id="IPR036388">
    <property type="entry name" value="WH-like_DNA-bd_sf"/>
</dbReference>
<dbReference type="Proteomes" id="UP000189464">
    <property type="component" value="Chromosome"/>
</dbReference>
<sequence>MKSFIAKQYACPVEYTLTLIGGKWKPVILWHLANDGIKRYGEIKKLLIGITHKMLSQQLKELEADGLIHREEYHQIPPKVEYSLTDKGKTLIPILQLMCQWGQENMEHI</sequence>
<keyword evidence="6" id="KW-1185">Reference proteome</keyword>
<keyword evidence="3" id="KW-0804">Transcription</keyword>
<protein>
    <submittedName>
        <fullName evidence="5">Transcriptional regulator</fullName>
    </submittedName>
</protein>
<dbReference type="PROSITE" id="PS51118">
    <property type="entry name" value="HTH_HXLR"/>
    <property type="match status" value="1"/>
</dbReference>
<dbReference type="KEGG" id="dfg:B0537_02330"/>
<evidence type="ECO:0000256" key="2">
    <source>
        <dbReference type="ARBA" id="ARBA00023125"/>
    </source>
</evidence>
<evidence type="ECO:0000259" key="4">
    <source>
        <dbReference type="PROSITE" id="PS51118"/>
    </source>
</evidence>
<dbReference type="GO" id="GO:0003677">
    <property type="term" value="F:DNA binding"/>
    <property type="evidence" value="ECO:0007669"/>
    <property type="project" value="UniProtKB-KW"/>
</dbReference>
<evidence type="ECO:0000313" key="5">
    <source>
        <dbReference type="EMBL" id="AQS58037.1"/>
    </source>
</evidence>
<dbReference type="InterPro" id="IPR036390">
    <property type="entry name" value="WH_DNA-bd_sf"/>
</dbReference>
<keyword evidence="1" id="KW-0805">Transcription regulation</keyword>
<dbReference type="Pfam" id="PF01638">
    <property type="entry name" value="HxlR"/>
    <property type="match status" value="1"/>
</dbReference>
<dbReference type="PANTHER" id="PTHR33204:SF29">
    <property type="entry name" value="TRANSCRIPTIONAL REGULATOR"/>
    <property type="match status" value="1"/>
</dbReference>
<organism evidence="5 6">
    <name type="scientific">Desulforamulus ferrireducens</name>
    <dbReference type="NCBI Taxonomy" id="1833852"/>
    <lineage>
        <taxon>Bacteria</taxon>
        <taxon>Bacillati</taxon>
        <taxon>Bacillota</taxon>
        <taxon>Clostridia</taxon>
        <taxon>Eubacteriales</taxon>
        <taxon>Peptococcaceae</taxon>
        <taxon>Desulforamulus</taxon>
    </lineage>
</organism>
<dbReference type="InterPro" id="IPR002577">
    <property type="entry name" value="HTH_HxlR"/>
</dbReference>
<name>A0A1S6ITF2_9FIRM</name>
<dbReference type="Gene3D" id="1.10.10.10">
    <property type="entry name" value="Winged helix-like DNA-binding domain superfamily/Winged helix DNA-binding domain"/>
    <property type="match status" value="1"/>
</dbReference>
<keyword evidence="2" id="KW-0238">DNA-binding</keyword>
<evidence type="ECO:0000256" key="1">
    <source>
        <dbReference type="ARBA" id="ARBA00023015"/>
    </source>
</evidence>
<gene>
    <name evidence="5" type="ORF">B0537_02330</name>
</gene>
<dbReference type="SUPFAM" id="SSF46785">
    <property type="entry name" value="Winged helix' DNA-binding domain"/>
    <property type="match status" value="1"/>
</dbReference>
<dbReference type="RefSeq" id="WP_077712996.1">
    <property type="nucleotide sequence ID" value="NZ_CP019698.1"/>
</dbReference>
<dbReference type="AlphaFoldDB" id="A0A1S6ITF2"/>
<accession>A0A1S6ITF2</accession>